<dbReference type="AlphaFoldDB" id="A0A1I7KGX6"/>
<sequence>MKINALKIVLIFLTINITNFAYAGTDKPKISNLEETLRGNNCQQNSPFEGYVVSVASGYATYTQDYVKNFISISFVDKDRKNIQWYYTQYDADTDAGKSMLALALYAAVSGQKAYAQCVISTSSNYPNITSLWVGPDAW</sequence>
<name>A0A1I7KGX6_9GAMM</name>
<dbReference type="RefSeq" id="WP_092554273.1">
    <property type="nucleotide sequence ID" value="NZ_FPBJ01000062.1"/>
</dbReference>
<organism evidence="2 3">
    <name type="scientific">Xenorhabdus koppenhoeferi</name>
    <dbReference type="NCBI Taxonomy" id="351659"/>
    <lineage>
        <taxon>Bacteria</taxon>
        <taxon>Pseudomonadati</taxon>
        <taxon>Pseudomonadota</taxon>
        <taxon>Gammaproteobacteria</taxon>
        <taxon>Enterobacterales</taxon>
        <taxon>Morganellaceae</taxon>
        <taxon>Xenorhabdus</taxon>
    </lineage>
</organism>
<evidence type="ECO:0000313" key="2">
    <source>
        <dbReference type="EMBL" id="SFU96646.1"/>
    </source>
</evidence>
<feature type="chain" id="PRO_5017363941" evidence="1">
    <location>
        <begin position="24"/>
        <end position="139"/>
    </location>
</feature>
<dbReference type="EMBL" id="FPBJ01000062">
    <property type="protein sequence ID" value="SFU96646.1"/>
    <property type="molecule type" value="Genomic_DNA"/>
</dbReference>
<keyword evidence="3" id="KW-1185">Reference proteome</keyword>
<dbReference type="Proteomes" id="UP000242496">
    <property type="component" value="Unassembled WGS sequence"/>
</dbReference>
<evidence type="ECO:0000313" key="3">
    <source>
        <dbReference type="Proteomes" id="UP000242496"/>
    </source>
</evidence>
<reference evidence="3" key="1">
    <citation type="submission" date="2016-10" db="EMBL/GenBank/DDBJ databases">
        <authorList>
            <person name="Varghese N."/>
            <person name="Submissions S."/>
        </authorList>
    </citation>
    <scope>NUCLEOTIDE SEQUENCE [LARGE SCALE GENOMIC DNA]</scope>
    <source>
        <strain evidence="3">DSM 18168</strain>
    </source>
</reference>
<feature type="signal peptide" evidence="1">
    <location>
        <begin position="1"/>
        <end position="23"/>
    </location>
</feature>
<gene>
    <name evidence="2" type="ORF">SAMN05421784_1622</name>
</gene>
<accession>A0A1I7KGX6</accession>
<protein>
    <submittedName>
        <fullName evidence="2">Uncharacterized protein</fullName>
    </submittedName>
</protein>
<keyword evidence="1" id="KW-0732">Signal</keyword>
<evidence type="ECO:0000256" key="1">
    <source>
        <dbReference type="SAM" id="SignalP"/>
    </source>
</evidence>
<proteinExistence type="predicted"/>
<dbReference type="STRING" id="351659.SAMN05421784_1622"/>